<reference evidence="2" key="1">
    <citation type="submission" date="2025-08" db="UniProtKB">
        <authorList>
            <consortium name="Ensembl"/>
        </authorList>
    </citation>
    <scope>IDENTIFICATION</scope>
</reference>
<dbReference type="SUPFAM" id="SSF57256">
    <property type="entry name" value="Elafin-like"/>
    <property type="match status" value="1"/>
</dbReference>
<dbReference type="InterPro" id="IPR008197">
    <property type="entry name" value="WAP_dom"/>
</dbReference>
<protein>
    <recommendedName>
        <fullName evidence="1">WAP domain-containing protein</fullName>
    </recommendedName>
</protein>
<dbReference type="Pfam" id="PF00095">
    <property type="entry name" value="WAP"/>
    <property type="match status" value="1"/>
</dbReference>
<organism evidence="2 3">
    <name type="scientific">Salvator merianae</name>
    <name type="common">Argentine black and white tegu</name>
    <name type="synonym">Tupinambis merianae</name>
    <dbReference type="NCBI Taxonomy" id="96440"/>
    <lineage>
        <taxon>Eukaryota</taxon>
        <taxon>Metazoa</taxon>
        <taxon>Chordata</taxon>
        <taxon>Craniata</taxon>
        <taxon>Vertebrata</taxon>
        <taxon>Euteleostomi</taxon>
        <taxon>Lepidosauria</taxon>
        <taxon>Squamata</taxon>
        <taxon>Bifurcata</taxon>
        <taxon>Unidentata</taxon>
        <taxon>Episquamata</taxon>
        <taxon>Laterata</taxon>
        <taxon>Teiioidea</taxon>
        <taxon>Teiidae</taxon>
        <taxon>Salvator</taxon>
    </lineage>
</organism>
<dbReference type="GO" id="GO:0005576">
    <property type="term" value="C:extracellular region"/>
    <property type="evidence" value="ECO:0007669"/>
    <property type="project" value="InterPro"/>
</dbReference>
<dbReference type="Ensembl" id="ENSSMRT00000015576.1">
    <property type="protein sequence ID" value="ENSSMRP00000013372.1"/>
    <property type="gene ID" value="ENSSMRG00000010404.1"/>
</dbReference>
<dbReference type="AlphaFoldDB" id="A0A8D0C352"/>
<name>A0A8D0C352_SALMN</name>
<dbReference type="Proteomes" id="UP000694421">
    <property type="component" value="Unplaced"/>
</dbReference>
<dbReference type="PROSITE" id="PS51390">
    <property type="entry name" value="WAP"/>
    <property type="match status" value="1"/>
</dbReference>
<proteinExistence type="predicted"/>
<dbReference type="SMART" id="SM00217">
    <property type="entry name" value="WAP"/>
    <property type="match status" value="1"/>
</dbReference>
<feature type="domain" description="WAP" evidence="1">
    <location>
        <begin position="31"/>
        <end position="80"/>
    </location>
</feature>
<evidence type="ECO:0000313" key="3">
    <source>
        <dbReference type="Proteomes" id="UP000694421"/>
    </source>
</evidence>
<sequence length="128" mass="13701">SVLPEREACGSGSAAGLLHREALLNVALPFPSGKPGSCPPDTPSMPWKLDCQRHCVNDWDCGGPLKCCFNACAWRCVTAVRRRAREGAGTGLRGRGFSPGGAKARLRPFLHSALLWIISQNRGLLSTC</sequence>
<evidence type="ECO:0000313" key="2">
    <source>
        <dbReference type="Ensembl" id="ENSSMRP00000013372.1"/>
    </source>
</evidence>
<keyword evidence="3" id="KW-1185">Reference proteome</keyword>
<dbReference type="CDD" id="cd00199">
    <property type="entry name" value="WAP"/>
    <property type="match status" value="1"/>
</dbReference>
<dbReference type="Gene3D" id="4.10.75.10">
    <property type="entry name" value="Elafin-like"/>
    <property type="match status" value="1"/>
</dbReference>
<evidence type="ECO:0000259" key="1">
    <source>
        <dbReference type="PROSITE" id="PS51390"/>
    </source>
</evidence>
<dbReference type="GO" id="GO:0030414">
    <property type="term" value="F:peptidase inhibitor activity"/>
    <property type="evidence" value="ECO:0007669"/>
    <property type="project" value="InterPro"/>
</dbReference>
<accession>A0A8D0C352</accession>
<dbReference type="InterPro" id="IPR036645">
    <property type="entry name" value="Elafin-like_sf"/>
</dbReference>
<reference evidence="2" key="2">
    <citation type="submission" date="2025-09" db="UniProtKB">
        <authorList>
            <consortium name="Ensembl"/>
        </authorList>
    </citation>
    <scope>IDENTIFICATION</scope>
</reference>